<feature type="domain" description="NlpC/P60" evidence="5">
    <location>
        <begin position="163"/>
        <end position="290"/>
    </location>
</feature>
<dbReference type="SUPFAM" id="SSF54001">
    <property type="entry name" value="Cysteine proteinases"/>
    <property type="match status" value="1"/>
</dbReference>
<gene>
    <name evidence="6" type="ORF">GR183_15970</name>
</gene>
<keyword evidence="3 6" id="KW-0378">Hydrolase</keyword>
<evidence type="ECO:0000256" key="2">
    <source>
        <dbReference type="ARBA" id="ARBA00022670"/>
    </source>
</evidence>
<dbReference type="PANTHER" id="PTHR47359">
    <property type="entry name" value="PEPTIDOGLYCAN DL-ENDOPEPTIDASE CWLO"/>
    <property type="match status" value="1"/>
</dbReference>
<name>A0A7X3LWM1_9HYPH</name>
<dbReference type="InterPro" id="IPR051794">
    <property type="entry name" value="PG_Endopeptidase_C40"/>
</dbReference>
<dbReference type="InterPro" id="IPR038765">
    <property type="entry name" value="Papain-like_cys_pep_sf"/>
</dbReference>
<evidence type="ECO:0000256" key="3">
    <source>
        <dbReference type="ARBA" id="ARBA00022801"/>
    </source>
</evidence>
<evidence type="ECO:0000256" key="1">
    <source>
        <dbReference type="ARBA" id="ARBA00007074"/>
    </source>
</evidence>
<evidence type="ECO:0000313" key="7">
    <source>
        <dbReference type="Proteomes" id="UP000433101"/>
    </source>
</evidence>
<accession>A0A7X3LWM1</accession>
<protein>
    <submittedName>
        <fullName evidence="6">Glycoside hydrolase</fullName>
    </submittedName>
</protein>
<evidence type="ECO:0000259" key="5">
    <source>
        <dbReference type="PROSITE" id="PS51935"/>
    </source>
</evidence>
<dbReference type="PROSITE" id="PS51935">
    <property type="entry name" value="NLPC_P60"/>
    <property type="match status" value="1"/>
</dbReference>
<dbReference type="Pfam" id="PF00877">
    <property type="entry name" value="NLPC_P60"/>
    <property type="match status" value="1"/>
</dbReference>
<dbReference type="EMBL" id="WUMV01000007">
    <property type="protein sequence ID" value="MXN66412.1"/>
    <property type="molecule type" value="Genomic_DNA"/>
</dbReference>
<dbReference type="Gene3D" id="2.30.30.40">
    <property type="entry name" value="SH3 Domains"/>
    <property type="match status" value="1"/>
</dbReference>
<dbReference type="AlphaFoldDB" id="A0A7X3LWM1"/>
<keyword evidence="7" id="KW-1185">Reference proteome</keyword>
<dbReference type="InterPro" id="IPR000064">
    <property type="entry name" value="NLP_P60_dom"/>
</dbReference>
<proteinExistence type="inferred from homology"/>
<organism evidence="6 7">
    <name type="scientific">Stappia sediminis</name>
    <dbReference type="NCBI Taxonomy" id="2692190"/>
    <lineage>
        <taxon>Bacteria</taxon>
        <taxon>Pseudomonadati</taxon>
        <taxon>Pseudomonadota</taxon>
        <taxon>Alphaproteobacteria</taxon>
        <taxon>Hyphomicrobiales</taxon>
        <taxon>Stappiaceae</taxon>
        <taxon>Stappia</taxon>
    </lineage>
</organism>
<comment type="caution">
    <text evidence="6">The sequence shown here is derived from an EMBL/GenBank/DDBJ whole genome shotgun (WGS) entry which is preliminary data.</text>
</comment>
<evidence type="ECO:0000313" key="6">
    <source>
        <dbReference type="EMBL" id="MXN66412.1"/>
    </source>
</evidence>
<dbReference type="Gene3D" id="3.90.1720.10">
    <property type="entry name" value="endopeptidase domain like (from Nostoc punctiforme)"/>
    <property type="match status" value="1"/>
</dbReference>
<dbReference type="InterPro" id="IPR041382">
    <property type="entry name" value="SH3_16"/>
</dbReference>
<dbReference type="GO" id="GO:0008234">
    <property type="term" value="F:cysteine-type peptidase activity"/>
    <property type="evidence" value="ECO:0007669"/>
    <property type="project" value="UniProtKB-KW"/>
</dbReference>
<reference evidence="6 7" key="1">
    <citation type="submission" date="2019-12" db="EMBL/GenBank/DDBJ databases">
        <authorList>
            <person name="Li M."/>
        </authorList>
    </citation>
    <scope>NUCLEOTIDE SEQUENCE [LARGE SCALE GENOMIC DNA]</scope>
    <source>
        <strain evidence="6 7">GBMRC 2046</strain>
    </source>
</reference>
<dbReference type="RefSeq" id="WP_160776638.1">
    <property type="nucleotide sequence ID" value="NZ_WUMV01000007.1"/>
</dbReference>
<dbReference type="PANTHER" id="PTHR47359:SF3">
    <property type="entry name" value="NLP_P60 DOMAIN-CONTAINING PROTEIN-RELATED"/>
    <property type="match status" value="1"/>
</dbReference>
<evidence type="ECO:0000256" key="4">
    <source>
        <dbReference type="ARBA" id="ARBA00022807"/>
    </source>
</evidence>
<keyword evidence="2" id="KW-0645">Protease</keyword>
<sequence>MSETLDKRLHPVRPDLAARSYQGRVDAARFVDGTKKRVTRSIAPIRPEPRTDRSIDTQALFGETFTVYEETAEGWAWGQLETDGYVGFMPSDALVADSPAPTHRVAALRSYRYPYAELKSPPLDLLSMGSLVAVAGYETTRGLDYALLADGSAIVAKHLVPLDHRVGDWVSVAESFAGTPYLWGGRSSLGLDCSAILQLAAQAGGVKIMRDSYMQEETAGEALDISAGLPDLKRGDLVFWKGHIGIMRDAETLLHANGFTMMVSSEPLAGAIARIREKDGTPVTAVRRIRHS</sequence>
<dbReference type="GO" id="GO:0006508">
    <property type="term" value="P:proteolysis"/>
    <property type="evidence" value="ECO:0007669"/>
    <property type="project" value="UniProtKB-KW"/>
</dbReference>
<dbReference type="Pfam" id="PF18348">
    <property type="entry name" value="SH3_16"/>
    <property type="match status" value="1"/>
</dbReference>
<comment type="similarity">
    <text evidence="1">Belongs to the peptidase C40 family.</text>
</comment>
<keyword evidence="4" id="KW-0788">Thiol protease</keyword>
<dbReference type="Proteomes" id="UP000433101">
    <property type="component" value="Unassembled WGS sequence"/>
</dbReference>